<dbReference type="Proteomes" id="UP000696280">
    <property type="component" value="Unassembled WGS sequence"/>
</dbReference>
<accession>A0A9N9KY19</accession>
<keyword evidence="6" id="KW-0539">Nucleus</keyword>
<dbReference type="Pfam" id="PF04082">
    <property type="entry name" value="Fungal_trans"/>
    <property type="match status" value="1"/>
</dbReference>
<evidence type="ECO:0000313" key="9">
    <source>
        <dbReference type="EMBL" id="CAG8956051.1"/>
    </source>
</evidence>
<feature type="domain" description="Zn(2)-C6 fungal-type" evidence="8">
    <location>
        <begin position="15"/>
        <end position="47"/>
    </location>
</feature>
<dbReference type="PROSITE" id="PS00463">
    <property type="entry name" value="ZN2_CY6_FUNGAL_1"/>
    <property type="match status" value="1"/>
</dbReference>
<dbReference type="CDD" id="cd12148">
    <property type="entry name" value="fungal_TF_MHR"/>
    <property type="match status" value="1"/>
</dbReference>
<dbReference type="GO" id="GO:0008270">
    <property type="term" value="F:zinc ion binding"/>
    <property type="evidence" value="ECO:0007669"/>
    <property type="project" value="InterPro"/>
</dbReference>
<feature type="region of interest" description="Disordered" evidence="7">
    <location>
        <begin position="108"/>
        <end position="134"/>
    </location>
</feature>
<evidence type="ECO:0000256" key="7">
    <source>
        <dbReference type="SAM" id="MobiDB-lite"/>
    </source>
</evidence>
<dbReference type="InterPro" id="IPR001138">
    <property type="entry name" value="Zn2Cys6_DnaBD"/>
</dbReference>
<keyword evidence="4" id="KW-0238">DNA-binding</keyword>
<dbReference type="PANTHER" id="PTHR31845:SF10">
    <property type="entry name" value="ZN(II)2CYS6 TRANSCRIPTION FACTOR (EUROFUNG)"/>
    <property type="match status" value="1"/>
</dbReference>
<organism evidence="9 10">
    <name type="scientific">Hymenoscyphus fraxineus</name>
    <dbReference type="NCBI Taxonomy" id="746836"/>
    <lineage>
        <taxon>Eukaryota</taxon>
        <taxon>Fungi</taxon>
        <taxon>Dikarya</taxon>
        <taxon>Ascomycota</taxon>
        <taxon>Pezizomycotina</taxon>
        <taxon>Leotiomycetes</taxon>
        <taxon>Helotiales</taxon>
        <taxon>Helotiaceae</taxon>
        <taxon>Hymenoscyphus</taxon>
    </lineage>
</organism>
<keyword evidence="2" id="KW-0479">Metal-binding</keyword>
<keyword evidence="10" id="KW-1185">Reference proteome</keyword>
<sequence length="419" mass="47543">MVESATVPKTRNARACESCRASKSKCLYTPEQTICQKCEHSGTRCVIRAKARPMRVRNARTISMSEKTEKAQTPMFSEEFSLTLPSINPPDTRESLVSLHNSHQAVFDDEDSVEDKHVPEKSNISPSRPSPIEKRQLSLSDAEELLNIFRSKMAFFPFVDIPEEATIPSLSRTSPFLLLAILTSSSSRNPKLYPQLDYEFRRVLSSKVIMEGKKSLEFLQGLLIYIAWYPIFITPKNNQSFMYLNLAISLVTDLGLDQESPNLKNFTDFDMTGLCEGGKWTRAAKKCYLGCYYLSSSLSLDFQKPNNLQYTNLMNENSTNFPDDNAPTDFCSLVKLNHLLETICGSRTLTPPAADPHMEALNAELNAQVFQNELQEWILSMPSQIQNLPTIALSTRFLRISIYSHPLRLLLRTYRPLKT</sequence>
<protein>
    <recommendedName>
        <fullName evidence="8">Zn(2)-C6 fungal-type domain-containing protein</fullName>
    </recommendedName>
</protein>
<dbReference type="Gene3D" id="4.10.240.10">
    <property type="entry name" value="Zn(2)-C6 fungal-type DNA-binding domain"/>
    <property type="match status" value="1"/>
</dbReference>
<evidence type="ECO:0000256" key="4">
    <source>
        <dbReference type="ARBA" id="ARBA00023125"/>
    </source>
</evidence>
<evidence type="ECO:0000256" key="6">
    <source>
        <dbReference type="ARBA" id="ARBA00023242"/>
    </source>
</evidence>
<evidence type="ECO:0000256" key="2">
    <source>
        <dbReference type="ARBA" id="ARBA00022723"/>
    </source>
</evidence>
<feature type="non-terminal residue" evidence="9">
    <location>
        <position position="1"/>
    </location>
</feature>
<dbReference type="GO" id="GO:0000981">
    <property type="term" value="F:DNA-binding transcription factor activity, RNA polymerase II-specific"/>
    <property type="evidence" value="ECO:0007669"/>
    <property type="project" value="InterPro"/>
</dbReference>
<keyword evidence="5" id="KW-0804">Transcription</keyword>
<gene>
    <name evidence="9" type="ORF">HYFRA_00011834</name>
</gene>
<dbReference type="InterPro" id="IPR007219">
    <property type="entry name" value="XnlR_reg_dom"/>
</dbReference>
<proteinExistence type="predicted"/>
<dbReference type="EMBL" id="CAJVRL010000068">
    <property type="protein sequence ID" value="CAG8956051.1"/>
    <property type="molecule type" value="Genomic_DNA"/>
</dbReference>
<evidence type="ECO:0000256" key="3">
    <source>
        <dbReference type="ARBA" id="ARBA00023015"/>
    </source>
</evidence>
<dbReference type="SMART" id="SM00066">
    <property type="entry name" value="GAL4"/>
    <property type="match status" value="1"/>
</dbReference>
<dbReference type="PANTHER" id="PTHR31845">
    <property type="entry name" value="FINGER DOMAIN PROTEIN, PUTATIVE-RELATED"/>
    <property type="match status" value="1"/>
</dbReference>
<keyword evidence="3" id="KW-0805">Transcription regulation</keyword>
<dbReference type="InterPro" id="IPR051089">
    <property type="entry name" value="prtT"/>
</dbReference>
<evidence type="ECO:0000256" key="1">
    <source>
        <dbReference type="ARBA" id="ARBA00004123"/>
    </source>
</evidence>
<dbReference type="PROSITE" id="PS50048">
    <property type="entry name" value="ZN2_CY6_FUNGAL_2"/>
    <property type="match status" value="1"/>
</dbReference>
<dbReference type="OrthoDB" id="5424793at2759"/>
<dbReference type="GO" id="GO:0005634">
    <property type="term" value="C:nucleus"/>
    <property type="evidence" value="ECO:0007669"/>
    <property type="project" value="UniProtKB-SubCell"/>
</dbReference>
<name>A0A9N9KY19_9HELO</name>
<dbReference type="AlphaFoldDB" id="A0A9N9KY19"/>
<comment type="caution">
    <text evidence="9">The sequence shown here is derived from an EMBL/GenBank/DDBJ whole genome shotgun (WGS) entry which is preliminary data.</text>
</comment>
<dbReference type="CDD" id="cd00067">
    <property type="entry name" value="GAL4"/>
    <property type="match status" value="1"/>
</dbReference>
<dbReference type="InterPro" id="IPR036864">
    <property type="entry name" value="Zn2-C6_fun-type_DNA-bd_sf"/>
</dbReference>
<dbReference type="GO" id="GO:0000976">
    <property type="term" value="F:transcription cis-regulatory region binding"/>
    <property type="evidence" value="ECO:0007669"/>
    <property type="project" value="TreeGrafter"/>
</dbReference>
<dbReference type="SUPFAM" id="SSF57701">
    <property type="entry name" value="Zn2/Cys6 DNA-binding domain"/>
    <property type="match status" value="1"/>
</dbReference>
<dbReference type="GO" id="GO:0006351">
    <property type="term" value="P:DNA-templated transcription"/>
    <property type="evidence" value="ECO:0007669"/>
    <property type="project" value="InterPro"/>
</dbReference>
<reference evidence="9" key="1">
    <citation type="submission" date="2021-07" db="EMBL/GenBank/DDBJ databases">
        <authorList>
            <person name="Durling M."/>
        </authorList>
    </citation>
    <scope>NUCLEOTIDE SEQUENCE</scope>
</reference>
<evidence type="ECO:0000313" key="10">
    <source>
        <dbReference type="Proteomes" id="UP000696280"/>
    </source>
</evidence>
<comment type="subcellular location">
    <subcellularLocation>
        <location evidence="1">Nucleus</location>
    </subcellularLocation>
</comment>
<evidence type="ECO:0000256" key="5">
    <source>
        <dbReference type="ARBA" id="ARBA00023163"/>
    </source>
</evidence>
<evidence type="ECO:0000259" key="8">
    <source>
        <dbReference type="PROSITE" id="PS50048"/>
    </source>
</evidence>